<evidence type="ECO:0000256" key="7">
    <source>
        <dbReference type="ARBA" id="ARBA00023053"/>
    </source>
</evidence>
<dbReference type="Gene3D" id="1.20.1730.10">
    <property type="entry name" value="Sodium/glucose cotransporter"/>
    <property type="match status" value="1"/>
</dbReference>
<evidence type="ECO:0000256" key="1">
    <source>
        <dbReference type="ARBA" id="ARBA00004651"/>
    </source>
</evidence>
<name>A0A1W2GMP6_REIFA</name>
<keyword evidence="10" id="KW-0739">Sodium transport</keyword>
<evidence type="ECO:0000256" key="11">
    <source>
        <dbReference type="RuleBase" id="RU362091"/>
    </source>
</evidence>
<evidence type="ECO:0000256" key="2">
    <source>
        <dbReference type="ARBA" id="ARBA00006434"/>
    </source>
</evidence>
<dbReference type="GO" id="GO:0006814">
    <property type="term" value="P:sodium ion transport"/>
    <property type="evidence" value="ECO:0007669"/>
    <property type="project" value="UniProtKB-KW"/>
</dbReference>
<comment type="similarity">
    <text evidence="2 11">Belongs to the sodium:solute symporter (SSF) (TC 2.A.21) family.</text>
</comment>
<comment type="subcellular location">
    <subcellularLocation>
        <location evidence="1">Cell membrane</location>
        <topology evidence="1">Multi-pass membrane protein</topology>
    </subcellularLocation>
</comment>
<dbReference type="InterPro" id="IPR001734">
    <property type="entry name" value="Na/solute_symporter"/>
</dbReference>
<dbReference type="GO" id="GO:0005886">
    <property type="term" value="C:plasma membrane"/>
    <property type="evidence" value="ECO:0007669"/>
    <property type="project" value="UniProtKB-SubCell"/>
</dbReference>
<feature type="transmembrane region" description="Helical" evidence="12">
    <location>
        <begin position="145"/>
        <end position="167"/>
    </location>
</feature>
<evidence type="ECO:0000256" key="3">
    <source>
        <dbReference type="ARBA" id="ARBA00022448"/>
    </source>
</evidence>
<dbReference type="Pfam" id="PF00474">
    <property type="entry name" value="SSF"/>
    <property type="match status" value="2"/>
</dbReference>
<dbReference type="InterPro" id="IPR038377">
    <property type="entry name" value="Na/Glc_symporter_sf"/>
</dbReference>
<keyword evidence="5 12" id="KW-0812">Transmembrane</keyword>
<evidence type="ECO:0000256" key="5">
    <source>
        <dbReference type="ARBA" id="ARBA00022692"/>
    </source>
</evidence>
<dbReference type="PROSITE" id="PS50283">
    <property type="entry name" value="NA_SOLUT_SYMP_3"/>
    <property type="match status" value="1"/>
</dbReference>
<feature type="transmembrane region" description="Helical" evidence="12">
    <location>
        <begin position="74"/>
        <end position="96"/>
    </location>
</feature>
<feature type="transmembrane region" description="Helical" evidence="12">
    <location>
        <begin position="231"/>
        <end position="250"/>
    </location>
</feature>
<feature type="transmembrane region" description="Helical" evidence="12">
    <location>
        <begin position="536"/>
        <end position="557"/>
    </location>
</feature>
<dbReference type="PANTHER" id="PTHR42985">
    <property type="entry name" value="SODIUM-COUPLED MONOCARBOXYLATE TRANSPORTER"/>
    <property type="match status" value="1"/>
</dbReference>
<feature type="transmembrane region" description="Helical" evidence="12">
    <location>
        <begin position="42"/>
        <end position="62"/>
    </location>
</feature>
<dbReference type="STRING" id="692418.SAMN04488029_3511"/>
<feature type="transmembrane region" description="Helical" evidence="12">
    <location>
        <begin position="6"/>
        <end position="22"/>
    </location>
</feature>
<sequence length="561" mass="61812">MSTLDLFVLFGTLGLIVGYGVYKTLGTKDIDGYLRGGNSMKWGTIGLSVMATQASAITFISTPGQGYESGMAFVQNYFGLPIALIIVAFVFIPIYYKLKVYTAYEYLEKRFDKKTRLLGAFLFLIQRGLAAGITIYAPAIILSTILGWSLSWTILLVGLLVIIYTVSGGTKAVSLTQKHQMTVILIGMVIAFGYIIYYLSDYVTLPEALHIAGSLDKLNAVDFSLDFEKRYTVWSGILGGLFLALSYFGTDQSQVQRYLGGKNTTESRMGLMFNAVMKIPMQFFILLTGALLYVFFIFYQPPVHFNQQSVMAVESKLGKEEVALVTEDHDYWVGKRKASAMVYKDALSAGSMADQEEAKQLLQFTAERVNDSRNEMKNLIASADASIKLKDSDYVFLTFILNYLPQGIIGLLIAVIFSAAMSSTSGELNALASTTVIDFYKNLINKNGSESQYMLVSKLMTAGWGVLAICFAFMAHQSENLIEMVNILGSLFYGNILGIFLVAFFFKQVQGTAVFWGAVLSQGAVIGLFLSTDIGYLWFNVIGCVGVILIGVLLQTIRPRA</sequence>
<organism evidence="13 14">
    <name type="scientific">Reichenbachiella faecimaris</name>
    <dbReference type="NCBI Taxonomy" id="692418"/>
    <lineage>
        <taxon>Bacteria</taxon>
        <taxon>Pseudomonadati</taxon>
        <taxon>Bacteroidota</taxon>
        <taxon>Cytophagia</taxon>
        <taxon>Cytophagales</taxon>
        <taxon>Reichenbachiellaceae</taxon>
        <taxon>Reichenbachiella</taxon>
    </lineage>
</organism>
<keyword evidence="14" id="KW-1185">Reference proteome</keyword>
<keyword evidence="3" id="KW-0813">Transport</keyword>
<proteinExistence type="inferred from homology"/>
<dbReference type="Proteomes" id="UP000192472">
    <property type="component" value="Unassembled WGS sequence"/>
</dbReference>
<evidence type="ECO:0000256" key="12">
    <source>
        <dbReference type="SAM" id="Phobius"/>
    </source>
</evidence>
<dbReference type="RefSeq" id="WP_084374146.1">
    <property type="nucleotide sequence ID" value="NZ_FWYF01000004.1"/>
</dbReference>
<evidence type="ECO:0000256" key="6">
    <source>
        <dbReference type="ARBA" id="ARBA00022989"/>
    </source>
</evidence>
<evidence type="ECO:0000313" key="14">
    <source>
        <dbReference type="Proteomes" id="UP000192472"/>
    </source>
</evidence>
<feature type="transmembrane region" description="Helical" evidence="12">
    <location>
        <begin position="487"/>
        <end position="506"/>
    </location>
</feature>
<dbReference type="CDD" id="cd11494">
    <property type="entry name" value="SLC5sbd_NIS-like_u2"/>
    <property type="match status" value="1"/>
</dbReference>
<feature type="transmembrane region" description="Helical" evidence="12">
    <location>
        <begin position="513"/>
        <end position="530"/>
    </location>
</feature>
<evidence type="ECO:0000256" key="8">
    <source>
        <dbReference type="ARBA" id="ARBA00023065"/>
    </source>
</evidence>
<dbReference type="AlphaFoldDB" id="A0A1W2GMP6"/>
<feature type="transmembrane region" description="Helical" evidence="12">
    <location>
        <begin position="455"/>
        <end position="475"/>
    </location>
</feature>
<keyword evidence="9 12" id="KW-0472">Membrane</keyword>
<keyword evidence="4" id="KW-1003">Cell membrane</keyword>
<protein>
    <submittedName>
        <fullName evidence="13">Transporter, SSS family</fullName>
    </submittedName>
</protein>
<feature type="transmembrane region" description="Helical" evidence="12">
    <location>
        <begin position="271"/>
        <end position="299"/>
    </location>
</feature>
<dbReference type="PANTHER" id="PTHR42985:SF40">
    <property type="entry name" value="LD47995P-RELATED"/>
    <property type="match status" value="1"/>
</dbReference>
<evidence type="ECO:0000256" key="4">
    <source>
        <dbReference type="ARBA" id="ARBA00022475"/>
    </source>
</evidence>
<dbReference type="EMBL" id="FWYF01000004">
    <property type="protein sequence ID" value="SMD37871.1"/>
    <property type="molecule type" value="Genomic_DNA"/>
</dbReference>
<reference evidence="13 14" key="1">
    <citation type="submission" date="2017-04" db="EMBL/GenBank/DDBJ databases">
        <authorList>
            <person name="Afonso C.L."/>
            <person name="Miller P.J."/>
            <person name="Scott M.A."/>
            <person name="Spackman E."/>
            <person name="Goraichik I."/>
            <person name="Dimitrov K.M."/>
            <person name="Suarez D.L."/>
            <person name="Swayne D.E."/>
        </authorList>
    </citation>
    <scope>NUCLEOTIDE SEQUENCE [LARGE SCALE GENOMIC DNA]</scope>
    <source>
        <strain evidence="13 14">DSM 26133</strain>
    </source>
</reference>
<feature type="transmembrane region" description="Helical" evidence="12">
    <location>
        <begin position="179"/>
        <end position="199"/>
    </location>
</feature>
<feature type="transmembrane region" description="Helical" evidence="12">
    <location>
        <begin position="394"/>
        <end position="417"/>
    </location>
</feature>
<evidence type="ECO:0000313" key="13">
    <source>
        <dbReference type="EMBL" id="SMD37871.1"/>
    </source>
</evidence>
<evidence type="ECO:0000256" key="10">
    <source>
        <dbReference type="ARBA" id="ARBA00023201"/>
    </source>
</evidence>
<dbReference type="InterPro" id="IPR051163">
    <property type="entry name" value="Sodium:Solute_Symporter_SSF"/>
</dbReference>
<feature type="transmembrane region" description="Helical" evidence="12">
    <location>
        <begin position="117"/>
        <end position="139"/>
    </location>
</feature>
<evidence type="ECO:0000256" key="9">
    <source>
        <dbReference type="ARBA" id="ARBA00023136"/>
    </source>
</evidence>
<keyword evidence="6 12" id="KW-1133">Transmembrane helix</keyword>
<dbReference type="GO" id="GO:0015293">
    <property type="term" value="F:symporter activity"/>
    <property type="evidence" value="ECO:0007669"/>
    <property type="project" value="TreeGrafter"/>
</dbReference>
<keyword evidence="8" id="KW-0406">Ion transport</keyword>
<gene>
    <name evidence="13" type="ORF">SAMN04488029_3511</name>
</gene>
<dbReference type="OrthoDB" id="9803597at2"/>
<keyword evidence="7" id="KW-0915">Sodium</keyword>
<accession>A0A1W2GMP6</accession>